<evidence type="ECO:0000256" key="5">
    <source>
        <dbReference type="ARBA" id="ARBA00022989"/>
    </source>
</evidence>
<dbReference type="InterPro" id="IPR004705">
    <property type="entry name" value="Cation/H_exchanger_CPA1_bac"/>
</dbReference>
<feature type="transmembrane region" description="Helical" evidence="10">
    <location>
        <begin position="83"/>
        <end position="106"/>
    </location>
</feature>
<dbReference type="GO" id="GO:0098719">
    <property type="term" value="P:sodium ion import across plasma membrane"/>
    <property type="evidence" value="ECO:0007669"/>
    <property type="project" value="TreeGrafter"/>
</dbReference>
<name>A0A1J0A5V5_9ENTE</name>
<comment type="similarity">
    <text evidence="10">Belongs to the monovalent cation:proton antiporter 1 (CPA1) transporter (TC 2.A.36) family.</text>
</comment>
<keyword evidence="13" id="KW-1185">Reference proteome</keyword>
<comment type="caution">
    <text evidence="10">Lacks conserved residue(s) required for the propagation of feature annotation.</text>
</comment>
<keyword evidence="4 10" id="KW-0812">Transmembrane</keyword>
<dbReference type="AlphaFoldDB" id="A0A1J0A5V5"/>
<evidence type="ECO:0000256" key="9">
    <source>
        <dbReference type="ARBA" id="ARBA00023201"/>
    </source>
</evidence>
<dbReference type="InterPro" id="IPR018422">
    <property type="entry name" value="Cation/H_exchanger_CPA1"/>
</dbReference>
<dbReference type="EMBL" id="CP017267">
    <property type="protein sequence ID" value="APB31315.1"/>
    <property type="molecule type" value="Genomic_DNA"/>
</dbReference>
<feature type="transmembrane region" description="Helical" evidence="10">
    <location>
        <begin position="6"/>
        <end position="25"/>
    </location>
</feature>
<keyword evidence="10" id="KW-0050">Antiport</keyword>
<dbReference type="Gene3D" id="6.10.140.1330">
    <property type="match status" value="1"/>
</dbReference>
<feature type="domain" description="Cation/H+ exchanger transmembrane" evidence="11">
    <location>
        <begin position="12"/>
        <end position="413"/>
    </location>
</feature>
<feature type="transmembrane region" description="Helical" evidence="10">
    <location>
        <begin position="182"/>
        <end position="203"/>
    </location>
</feature>
<evidence type="ECO:0000256" key="6">
    <source>
        <dbReference type="ARBA" id="ARBA00023053"/>
    </source>
</evidence>
<feature type="transmembrane region" description="Helical" evidence="10">
    <location>
        <begin position="223"/>
        <end position="252"/>
    </location>
</feature>
<protein>
    <submittedName>
        <fullName evidence="12">Na+/H+ antiporter</fullName>
    </submittedName>
</protein>
<sequence length="699" mass="79613">MAVLEATILFIILVIISNIISHYLVAIPTALIEISVGVIVALFLHIDIELQTDWFMLLFVAPLLYSDAKHFPKKELWELRTPIFANAILLVFLTTIAGGLLINVFIPQVSLPLAFALAAVLSPTDPVAVQGIAEQVKLPKKILTLISGESLINDASGLIAFKYALAAFLTGYFSLKQATGDFIYMTIIGIVIGYVINKLIYMIQRTLLRQGIQDVILHSSLQVMTPFVIFIAAELVHASGVIAVVVAGVMAIQQEPLFRGRFSEIKIVTNKLWDIIIYLLNGIVFVILGTTLPYAMRAAIIDPSISNGLLILYVLIVWVILMSIRTLWSYTYMWYDYLKSQKTMSLKPKFSVAVLTGLTGVRGAVTMAMVLSIPFFLPDGNVFQERYLIIFLASGVILVSLLVAVITLPIFTKQKKRLVLTGDEANPEPIDDLSDDTQLPEIEARKLITKQAIKSLKQDLTPENELIINDILQDLDKQLRFLYLDDDRTSNEIYYKLELEYRHLAADYETKKVCELLPMLNLPKKTEKNYLNMLYYKQRAHSSNINMMAHQYLYKIQKKTKRLIYQSILKKQSDSYQLDTIKKITTLEVNSSEATVNMLQTCQHHLDQSDRYFTVRYNILNQLMMEYQSKVHRLQHYHLVQEASYQELYQDYFLRALDEERGMIQTLLEKGLISNTMANQLRQGINYSETSFLQTNVED</sequence>
<evidence type="ECO:0000256" key="7">
    <source>
        <dbReference type="ARBA" id="ARBA00023065"/>
    </source>
</evidence>
<accession>A0A1J0A5V5</accession>
<dbReference type="OrthoDB" id="9809206at2"/>
<proteinExistence type="inferred from homology"/>
<keyword evidence="7 10" id="KW-0406">Ion transport</keyword>
<evidence type="ECO:0000259" key="11">
    <source>
        <dbReference type="Pfam" id="PF00999"/>
    </source>
</evidence>
<evidence type="ECO:0000256" key="10">
    <source>
        <dbReference type="RuleBase" id="RU366002"/>
    </source>
</evidence>
<dbReference type="STRING" id="519472.BHY08_05415"/>
<dbReference type="NCBIfam" id="TIGR00831">
    <property type="entry name" value="a_cpa1"/>
    <property type="match status" value="1"/>
</dbReference>
<evidence type="ECO:0000313" key="12">
    <source>
        <dbReference type="EMBL" id="APB31315.1"/>
    </source>
</evidence>
<organism evidence="12 13">
    <name type="scientific">Vagococcus teuberi</name>
    <dbReference type="NCBI Taxonomy" id="519472"/>
    <lineage>
        <taxon>Bacteria</taxon>
        <taxon>Bacillati</taxon>
        <taxon>Bacillota</taxon>
        <taxon>Bacilli</taxon>
        <taxon>Lactobacillales</taxon>
        <taxon>Enterococcaceae</taxon>
        <taxon>Vagococcus</taxon>
    </lineage>
</organism>
<feature type="transmembrane region" description="Helical" evidence="10">
    <location>
        <begin position="388"/>
        <end position="411"/>
    </location>
</feature>
<evidence type="ECO:0000256" key="3">
    <source>
        <dbReference type="ARBA" id="ARBA00022475"/>
    </source>
</evidence>
<evidence type="ECO:0000256" key="1">
    <source>
        <dbReference type="ARBA" id="ARBA00004651"/>
    </source>
</evidence>
<feature type="transmembrane region" description="Helical" evidence="10">
    <location>
        <begin position="30"/>
        <end position="48"/>
    </location>
</feature>
<keyword evidence="2 10" id="KW-0813">Transport</keyword>
<comment type="subcellular location">
    <subcellularLocation>
        <location evidence="1 10">Cell membrane</location>
        <topology evidence="1 10">Multi-pass membrane protein</topology>
    </subcellularLocation>
</comment>
<dbReference type="Proteomes" id="UP000191200">
    <property type="component" value="Chromosome"/>
</dbReference>
<dbReference type="InterPro" id="IPR006153">
    <property type="entry name" value="Cation/H_exchanger_TM"/>
</dbReference>
<keyword evidence="3 10" id="KW-1003">Cell membrane</keyword>
<feature type="transmembrane region" description="Helical" evidence="10">
    <location>
        <begin position="350"/>
        <end position="376"/>
    </location>
</feature>
<keyword evidence="6 10" id="KW-0915">Sodium</keyword>
<dbReference type="GO" id="GO:0015386">
    <property type="term" value="F:potassium:proton antiporter activity"/>
    <property type="evidence" value="ECO:0007669"/>
    <property type="project" value="TreeGrafter"/>
</dbReference>
<dbReference type="PANTHER" id="PTHR10110">
    <property type="entry name" value="SODIUM/HYDROGEN EXCHANGER"/>
    <property type="match status" value="1"/>
</dbReference>
<dbReference type="KEGG" id="vte:BHY08_05415"/>
<dbReference type="PANTHER" id="PTHR10110:SF86">
    <property type="entry name" value="SODIUM_HYDROGEN EXCHANGER 7"/>
    <property type="match status" value="1"/>
</dbReference>
<dbReference type="GO" id="GO:0005886">
    <property type="term" value="C:plasma membrane"/>
    <property type="evidence" value="ECO:0007669"/>
    <property type="project" value="UniProtKB-SubCell"/>
</dbReference>
<gene>
    <name evidence="12" type="ORF">BHY08_05415</name>
</gene>
<keyword evidence="5 10" id="KW-1133">Transmembrane helix</keyword>
<feature type="transmembrane region" description="Helical" evidence="10">
    <location>
        <begin position="272"/>
        <end position="296"/>
    </location>
</feature>
<comment type="function">
    <text evidence="10">Na(+)/H(+) antiporter that extrudes sodium in exchange for external protons.</text>
</comment>
<feature type="transmembrane region" description="Helical" evidence="10">
    <location>
        <begin position="155"/>
        <end position="175"/>
    </location>
</feature>
<reference evidence="12 13" key="1">
    <citation type="submission" date="2016-09" db="EMBL/GenBank/DDBJ databases">
        <title>Vagococcus teuberi sp. nov., isolated from the Malian artisanal sour milk fene.</title>
        <authorList>
            <person name="Wullschleger S."/>
            <person name="Seifert C."/>
            <person name="Baumgartner S."/>
            <person name="Lacroix C."/>
            <person name="Bonfoh B."/>
            <person name="Stevens M.J."/>
            <person name="Meile L."/>
        </authorList>
    </citation>
    <scope>NUCLEOTIDE SEQUENCE [LARGE SCALE GENOMIC DNA]</scope>
    <source>
        <strain evidence="12 13">DSM 21459</strain>
    </source>
</reference>
<dbReference type="GO" id="GO:0051453">
    <property type="term" value="P:regulation of intracellular pH"/>
    <property type="evidence" value="ECO:0007669"/>
    <property type="project" value="TreeGrafter"/>
</dbReference>
<evidence type="ECO:0000256" key="2">
    <source>
        <dbReference type="ARBA" id="ARBA00022448"/>
    </source>
</evidence>
<feature type="transmembrane region" description="Helical" evidence="10">
    <location>
        <begin position="308"/>
        <end position="330"/>
    </location>
</feature>
<evidence type="ECO:0000256" key="8">
    <source>
        <dbReference type="ARBA" id="ARBA00023136"/>
    </source>
</evidence>
<dbReference type="RefSeq" id="WP_071456908.1">
    <property type="nucleotide sequence ID" value="NZ_CABJEN010000001.1"/>
</dbReference>
<evidence type="ECO:0000313" key="13">
    <source>
        <dbReference type="Proteomes" id="UP000191200"/>
    </source>
</evidence>
<keyword evidence="8 10" id="KW-0472">Membrane</keyword>
<keyword evidence="9 10" id="KW-0739">Sodium transport</keyword>
<evidence type="ECO:0000256" key="4">
    <source>
        <dbReference type="ARBA" id="ARBA00022692"/>
    </source>
</evidence>
<dbReference type="GO" id="GO:0015385">
    <property type="term" value="F:sodium:proton antiporter activity"/>
    <property type="evidence" value="ECO:0007669"/>
    <property type="project" value="InterPro"/>
</dbReference>
<dbReference type="Pfam" id="PF00999">
    <property type="entry name" value="Na_H_Exchanger"/>
    <property type="match status" value="1"/>
</dbReference>